<accession>A0ABP1PNW0</accession>
<dbReference type="EMBL" id="CAXLJM020000004">
    <property type="protein sequence ID" value="CAL8070991.1"/>
    <property type="molecule type" value="Genomic_DNA"/>
</dbReference>
<comment type="caution">
    <text evidence="4">The sequence shown here is derived from an EMBL/GenBank/DDBJ whole genome shotgun (WGS) entry which is preliminary data.</text>
</comment>
<evidence type="ECO:0000313" key="4">
    <source>
        <dbReference type="EMBL" id="CAL8070991.1"/>
    </source>
</evidence>
<feature type="region of interest" description="Disordered" evidence="1">
    <location>
        <begin position="32"/>
        <end position="54"/>
    </location>
</feature>
<name>A0ABP1PNW0_9HEXA</name>
<reference evidence="4 5" key="1">
    <citation type="submission" date="2024-08" db="EMBL/GenBank/DDBJ databases">
        <authorList>
            <person name="Cucini C."/>
            <person name="Frati F."/>
        </authorList>
    </citation>
    <scope>NUCLEOTIDE SEQUENCE [LARGE SCALE GENOMIC DNA]</scope>
</reference>
<keyword evidence="3" id="KW-0732">Signal</keyword>
<keyword evidence="2" id="KW-1133">Transmembrane helix</keyword>
<evidence type="ECO:0000256" key="2">
    <source>
        <dbReference type="SAM" id="Phobius"/>
    </source>
</evidence>
<evidence type="ECO:0000256" key="3">
    <source>
        <dbReference type="SAM" id="SignalP"/>
    </source>
</evidence>
<feature type="signal peptide" evidence="3">
    <location>
        <begin position="1"/>
        <end position="26"/>
    </location>
</feature>
<keyword evidence="2" id="KW-0472">Membrane</keyword>
<gene>
    <name evidence="4" type="ORF">ODALV1_LOCUS1513</name>
</gene>
<evidence type="ECO:0000313" key="5">
    <source>
        <dbReference type="Proteomes" id="UP001642540"/>
    </source>
</evidence>
<feature type="chain" id="PRO_5045312840" evidence="3">
    <location>
        <begin position="27"/>
        <end position="296"/>
    </location>
</feature>
<feature type="transmembrane region" description="Helical" evidence="2">
    <location>
        <begin position="268"/>
        <end position="292"/>
    </location>
</feature>
<dbReference type="Proteomes" id="UP001642540">
    <property type="component" value="Unassembled WGS sequence"/>
</dbReference>
<proteinExistence type="predicted"/>
<feature type="compositionally biased region" description="Low complexity" evidence="1">
    <location>
        <begin position="40"/>
        <end position="53"/>
    </location>
</feature>
<keyword evidence="5" id="KW-1185">Reference proteome</keyword>
<sequence>MSRKTQCFLVVFFLHIVFMLIGSATSQPQLESIENSTAQNSDNNKSSSNYNNNKPWETPLEELQRITGKCAKKVSGIAQIAHDAMVDWINCMGTFNTKFLTPESSDEINGNISTTNGSADADSFTISAMPICANTTAFKSCWLSVISALNECEDGIGDVAASIYFALYDDACRDGGRLTIENRRKVVEEGEPCPRNYSSRECAKYMVLHRNLNDLCLRFNSITSCDLSSIDPKCLNQVDKQLHANIFERVRLQLQCTRSSPSKSIERIYLKTLYIVAILVTAIAFAILIITIRNFF</sequence>
<evidence type="ECO:0000256" key="1">
    <source>
        <dbReference type="SAM" id="MobiDB-lite"/>
    </source>
</evidence>
<protein>
    <submittedName>
        <fullName evidence="4">Uncharacterized protein</fullName>
    </submittedName>
</protein>
<keyword evidence="2" id="KW-0812">Transmembrane</keyword>
<organism evidence="4 5">
    <name type="scientific">Orchesella dallaii</name>
    <dbReference type="NCBI Taxonomy" id="48710"/>
    <lineage>
        <taxon>Eukaryota</taxon>
        <taxon>Metazoa</taxon>
        <taxon>Ecdysozoa</taxon>
        <taxon>Arthropoda</taxon>
        <taxon>Hexapoda</taxon>
        <taxon>Collembola</taxon>
        <taxon>Entomobryomorpha</taxon>
        <taxon>Entomobryoidea</taxon>
        <taxon>Orchesellidae</taxon>
        <taxon>Orchesellinae</taxon>
        <taxon>Orchesella</taxon>
    </lineage>
</organism>